<dbReference type="GO" id="GO:1902600">
    <property type="term" value="P:proton transmembrane transport"/>
    <property type="evidence" value="ECO:0007669"/>
    <property type="project" value="UniProtKB-KW"/>
</dbReference>
<dbReference type="GO" id="GO:0005886">
    <property type="term" value="C:plasma membrane"/>
    <property type="evidence" value="ECO:0007669"/>
    <property type="project" value="UniProtKB-SubCell"/>
</dbReference>
<evidence type="ECO:0000256" key="2">
    <source>
        <dbReference type="ARBA" id="ARBA00008038"/>
    </source>
</evidence>
<evidence type="ECO:0000259" key="15">
    <source>
        <dbReference type="Pfam" id="PF20560"/>
    </source>
</evidence>
<dbReference type="Pfam" id="PF20560">
    <property type="entry name" value="MotA_N"/>
    <property type="match status" value="1"/>
</dbReference>
<evidence type="ECO:0000259" key="14">
    <source>
        <dbReference type="Pfam" id="PF01618"/>
    </source>
</evidence>
<feature type="transmembrane region" description="Helical" evidence="13">
    <location>
        <begin position="202"/>
        <end position="219"/>
    </location>
</feature>
<evidence type="ECO:0000256" key="10">
    <source>
        <dbReference type="ARBA" id="ARBA00022989"/>
    </source>
</evidence>
<accession>D5MGE1</accession>
<name>D5MGE1_METO1</name>
<keyword evidence="7 13" id="KW-0812">Transmembrane</keyword>
<comment type="subcellular location">
    <subcellularLocation>
        <location evidence="1">Cell inner membrane</location>
        <topology evidence="1">Multi-pass membrane protein</topology>
    </subcellularLocation>
</comment>
<evidence type="ECO:0000313" key="16">
    <source>
        <dbReference type="EMBL" id="CBE68822.1"/>
    </source>
</evidence>
<dbReference type="InterPro" id="IPR002898">
    <property type="entry name" value="MotA_ExbB_proton_chnl"/>
</dbReference>
<dbReference type="eggNOG" id="COG1291">
    <property type="taxonomic scope" value="Bacteria"/>
</dbReference>
<dbReference type="Proteomes" id="UP000006898">
    <property type="component" value="Chromosome"/>
</dbReference>
<keyword evidence="10 13" id="KW-1133">Transmembrane helix</keyword>
<evidence type="ECO:0000256" key="9">
    <source>
        <dbReference type="ARBA" id="ARBA00022781"/>
    </source>
</evidence>
<dbReference type="PANTHER" id="PTHR30433:SF4">
    <property type="entry name" value="MOTILITY PROTEIN A"/>
    <property type="match status" value="1"/>
</dbReference>
<feature type="domain" description="Motility protein A N-terminal" evidence="15">
    <location>
        <begin position="4"/>
        <end position="92"/>
    </location>
</feature>
<keyword evidence="6" id="KW-0997">Cell inner membrane</keyword>
<keyword evidence="8" id="KW-0283">Flagellar rotation</keyword>
<dbReference type="NCBIfam" id="TIGR03818">
    <property type="entry name" value="MotA1"/>
    <property type="match status" value="1"/>
</dbReference>
<dbReference type="PROSITE" id="PS01307">
    <property type="entry name" value="MOTA"/>
    <property type="match status" value="1"/>
</dbReference>
<keyword evidence="12 13" id="KW-0472">Membrane</keyword>
<feature type="transmembrane region" description="Helical" evidence="13">
    <location>
        <begin position="35"/>
        <end position="54"/>
    </location>
</feature>
<evidence type="ECO:0000256" key="11">
    <source>
        <dbReference type="ARBA" id="ARBA00023065"/>
    </source>
</evidence>
<organism evidence="16 17">
    <name type="scientific">Methylomirabilis oxygeniifera</name>
    <dbReference type="NCBI Taxonomy" id="671143"/>
    <lineage>
        <taxon>Bacteria</taxon>
        <taxon>Candidatus Methylomirabilota</taxon>
        <taxon>Candidatus Methylomirabilia</taxon>
        <taxon>Candidatus Methylomirabilales</taxon>
        <taxon>Candidatus Methylomirabilaceae</taxon>
        <taxon>Candidatus Methylomirabilis</taxon>
    </lineage>
</organism>
<evidence type="ECO:0000256" key="3">
    <source>
        <dbReference type="ARBA" id="ARBA00022448"/>
    </source>
</evidence>
<dbReference type="EMBL" id="FP565575">
    <property type="protein sequence ID" value="CBE68822.1"/>
    <property type="molecule type" value="Genomic_DNA"/>
</dbReference>
<dbReference type="AlphaFoldDB" id="D5MGE1"/>
<feature type="domain" description="MotA/TolQ/ExbB proton channel" evidence="14">
    <location>
        <begin position="122"/>
        <end position="231"/>
    </location>
</feature>
<comment type="similarity">
    <text evidence="2">Belongs to the MotA family.</text>
</comment>
<evidence type="ECO:0000256" key="7">
    <source>
        <dbReference type="ARBA" id="ARBA00022692"/>
    </source>
</evidence>
<dbReference type="PATRIC" id="fig|671143.5.peg.1561"/>
<reference evidence="16 17" key="1">
    <citation type="journal article" date="2010" name="Nature">
        <title>Nitrite-driven anaerobic methane oxidation by oxygenic bacteria.</title>
        <authorList>
            <person name="Ettwig K.F."/>
            <person name="Butler M.K."/>
            <person name="Le Paslier D."/>
            <person name="Pelletier E."/>
            <person name="Mangenot S."/>
            <person name="Kuypers M.M.M."/>
            <person name="Schreiber F."/>
            <person name="Dutilh B.E."/>
            <person name="Zedelius J."/>
            <person name="de Beer D."/>
            <person name="Gloerich J."/>
            <person name="Wessels H.J.C.T."/>
            <person name="van Allen T."/>
            <person name="Luesken F."/>
            <person name="Wu M."/>
            <person name="van de Pas-Schoonen K.T."/>
            <person name="Op den Camp H.J.M."/>
            <person name="Janssen-Megens E.M."/>
            <person name="Francoijs K-J."/>
            <person name="Stunnenberg H."/>
            <person name="Weissenbach J."/>
            <person name="Jetten M.S.M."/>
            <person name="Strous M."/>
        </authorList>
    </citation>
    <scope>NUCLEOTIDE SEQUENCE [LARGE SCALE GENOMIC DNA]</scope>
</reference>
<keyword evidence="3" id="KW-0813">Transport</keyword>
<evidence type="ECO:0000256" key="6">
    <source>
        <dbReference type="ARBA" id="ARBA00022519"/>
    </source>
</evidence>
<proteinExistence type="inferred from homology"/>
<evidence type="ECO:0000256" key="4">
    <source>
        <dbReference type="ARBA" id="ARBA00022475"/>
    </source>
</evidence>
<gene>
    <name evidence="16" type="ORF">DAMO_1764</name>
</gene>
<evidence type="ECO:0000256" key="13">
    <source>
        <dbReference type="SAM" id="Phobius"/>
    </source>
</evidence>
<dbReference type="HOGENOM" id="CLU_068213_0_0_0"/>
<evidence type="ECO:0000256" key="8">
    <source>
        <dbReference type="ARBA" id="ARBA00022779"/>
    </source>
</evidence>
<evidence type="ECO:0000256" key="1">
    <source>
        <dbReference type="ARBA" id="ARBA00004429"/>
    </source>
</evidence>
<dbReference type="InterPro" id="IPR047055">
    <property type="entry name" value="MotA-like"/>
</dbReference>
<dbReference type="GO" id="GO:0071978">
    <property type="term" value="P:bacterial-type flagellum-dependent swarming motility"/>
    <property type="evidence" value="ECO:0007669"/>
    <property type="project" value="InterPro"/>
</dbReference>
<dbReference type="InterPro" id="IPR000540">
    <property type="entry name" value="Flag_MotA_CS"/>
</dbReference>
<evidence type="ECO:0000256" key="5">
    <source>
        <dbReference type="ARBA" id="ARBA00022500"/>
    </source>
</evidence>
<dbReference type="GO" id="GO:0006935">
    <property type="term" value="P:chemotaxis"/>
    <property type="evidence" value="ECO:0007669"/>
    <property type="project" value="UniProtKB-KW"/>
</dbReference>
<sequence length="288" mass="30422">MLALIGVVVVFGAVVGGFAIEGGPIPVLIQPVEFLIIGGASIGGLLIAVPLKVLKILISQVMGILGSGLDKQAYLEVLQVMHDLFTKAKREGFTAIDSDLASPDKSPIFSKYNTFTKQHHAMNFLCDSLRLVVDGAVDPEELDAIMDIELDTHHEEGGQVPSILAKVGDSLPGLGIVAAVLGIVITMQAIDGPPEEIGHKVAVALVGTFVGILASYGVVQPLSQSLEHQAQCEGKYLACIKTCLVAFARGAPPIIAVEFGRRVIFSYDRPSNQEMESACKGTPLKRAA</sequence>
<evidence type="ECO:0000256" key="12">
    <source>
        <dbReference type="ARBA" id="ARBA00023136"/>
    </source>
</evidence>
<dbReference type="Pfam" id="PF01618">
    <property type="entry name" value="MotA_ExbB"/>
    <property type="match status" value="1"/>
</dbReference>
<dbReference type="STRING" id="671143.DAMO_1764"/>
<dbReference type="KEGG" id="mox:DAMO_1764"/>
<dbReference type="InterPro" id="IPR022522">
    <property type="entry name" value="Flagellar_motor_stator_MotA"/>
</dbReference>
<keyword evidence="4" id="KW-1003">Cell membrane</keyword>
<keyword evidence="9" id="KW-0375">Hydrogen ion transport</keyword>
<dbReference type="InterPro" id="IPR046786">
    <property type="entry name" value="MotA_N"/>
</dbReference>
<evidence type="ECO:0000313" key="17">
    <source>
        <dbReference type="Proteomes" id="UP000006898"/>
    </source>
</evidence>
<keyword evidence="11" id="KW-0406">Ion transport</keyword>
<keyword evidence="5" id="KW-0145">Chemotaxis</keyword>
<feature type="transmembrane region" description="Helical" evidence="13">
    <location>
        <begin position="171"/>
        <end position="190"/>
    </location>
</feature>
<protein>
    <submittedName>
        <fullName evidence="16">Chemotaxis protein</fullName>
    </submittedName>
</protein>
<dbReference type="PANTHER" id="PTHR30433">
    <property type="entry name" value="CHEMOTAXIS PROTEIN MOTA"/>
    <property type="match status" value="1"/>
</dbReference>